<comment type="function">
    <text evidence="2">Catalyzes the ADP transfer from ATP to D-glycero-beta-D-manno-heptose 1-phosphate, yielding ADP-D-glycero-beta-D-manno-heptose.</text>
</comment>
<dbReference type="GO" id="GO:0033786">
    <property type="term" value="F:heptose-1-phosphate adenylyltransferase activity"/>
    <property type="evidence" value="ECO:0007669"/>
    <property type="project" value="TreeGrafter"/>
</dbReference>
<sequence length="508" mass="55752">MSAAEHVVSLERLSEITEQAKRNGKRVVQCHGTFDLLHPGHMRHLERAASEGDMLVVTITADRFVNKGPNRPAFPEQLRAESLAQLACVDWVAVNHDFTAVPAITKVRPDIYVKGQDYKVAESDITGNILLEKNAVEAHGGRILFTEEIVFSSSSLINEHLSLFPPRTKAYLDNLKKLYNAEQIIEQVQALSDMRVLVVGEAIIDEYCYASPMGLTGKGGNIIAARYESKEQFAGGSLAIANHLSGFVKEVGLLTGLGRNCPHESFIHKHLQDNITPHFFHYEEAPTLVKRRYVDGNVKMFEIYFYDPEPLTPTVDAAFISWIEEHAADYDMVIVPDYGNGLLSPGIVDALCRKSRYLAVNTQINSGNRGYHVINRYARADFVSLNEPEVRLAAHDRVQDLEAVAAQVGQGVNAKQMAITMGPSGALLLDIERGEAFRTPALTTQVVDIIGAGDAFLTLAALASGAKLSPDIAVFLGSAAAALDVQIVCNREHITPVSLYKFITALFK</sequence>
<keyword evidence="10" id="KW-1185">Reference proteome</keyword>
<dbReference type="InterPro" id="IPR011913">
    <property type="entry name" value="RfaE_dom_I"/>
</dbReference>
<dbReference type="CDD" id="cd02172">
    <property type="entry name" value="RfaE_N"/>
    <property type="match status" value="1"/>
</dbReference>
<evidence type="ECO:0000256" key="4">
    <source>
        <dbReference type="ARBA" id="ARBA00022777"/>
    </source>
</evidence>
<comment type="function">
    <text evidence="1">Catalyzes the phosphorylation of D-glycero-D-manno-heptose 7-phosphate at the C-1 position to selectively form D-glycero-beta-D-manno-heptose-1,7-bisphosphate.</text>
</comment>
<dbReference type="InterPro" id="IPR011611">
    <property type="entry name" value="PfkB_dom"/>
</dbReference>
<dbReference type="EMBL" id="LVJN01000019">
    <property type="protein sequence ID" value="OSM04218.1"/>
    <property type="molecule type" value="Genomic_DNA"/>
</dbReference>
<keyword evidence="6" id="KW-0119">Carbohydrate metabolism</keyword>
<evidence type="ECO:0000313" key="10">
    <source>
        <dbReference type="Proteomes" id="UP000194003"/>
    </source>
</evidence>
<comment type="caution">
    <text evidence="9">The sequence shown here is derived from an EMBL/GenBank/DDBJ whole genome shotgun (WGS) entry which is preliminary data.</text>
</comment>
<dbReference type="OrthoDB" id="9802794at2"/>
<feature type="domain" description="Carbohydrate kinase PfkB" evidence="7">
    <location>
        <begin position="196"/>
        <end position="486"/>
    </location>
</feature>
<dbReference type="RefSeq" id="WP_085442321.1">
    <property type="nucleotide sequence ID" value="NZ_LVJN01000019.1"/>
</dbReference>
<evidence type="ECO:0000259" key="8">
    <source>
        <dbReference type="Pfam" id="PF01467"/>
    </source>
</evidence>
<dbReference type="NCBIfam" id="TIGR00125">
    <property type="entry name" value="cyt_tran_rel"/>
    <property type="match status" value="1"/>
</dbReference>
<dbReference type="Pfam" id="PF01467">
    <property type="entry name" value="CTP_transf_like"/>
    <property type="match status" value="1"/>
</dbReference>
<dbReference type="CDD" id="cd01172">
    <property type="entry name" value="RfaE_like"/>
    <property type="match status" value="1"/>
</dbReference>
<gene>
    <name evidence="9" type="ORF">MAIT1_04080</name>
</gene>
<dbReference type="Gene3D" id="3.40.50.620">
    <property type="entry name" value="HUPs"/>
    <property type="match status" value="1"/>
</dbReference>
<dbReference type="GO" id="GO:0016773">
    <property type="term" value="F:phosphotransferase activity, alcohol group as acceptor"/>
    <property type="evidence" value="ECO:0007669"/>
    <property type="project" value="InterPro"/>
</dbReference>
<dbReference type="InterPro" id="IPR029056">
    <property type="entry name" value="Ribokinase-like"/>
</dbReference>
<dbReference type="SUPFAM" id="SSF53613">
    <property type="entry name" value="Ribokinase-like"/>
    <property type="match status" value="1"/>
</dbReference>
<dbReference type="AlphaFoldDB" id="A0A1Y2K4C0"/>
<dbReference type="PANTHER" id="PTHR46969:SF1">
    <property type="entry name" value="BIFUNCTIONAL PROTEIN HLDE"/>
    <property type="match status" value="1"/>
</dbReference>
<dbReference type="Gene3D" id="3.40.1190.20">
    <property type="match status" value="1"/>
</dbReference>
<dbReference type="STRING" id="1434232.MAIT1_04080"/>
<dbReference type="InterPro" id="IPR014729">
    <property type="entry name" value="Rossmann-like_a/b/a_fold"/>
</dbReference>
<name>A0A1Y2K4C0_9PROT</name>
<evidence type="ECO:0000256" key="3">
    <source>
        <dbReference type="ARBA" id="ARBA00022679"/>
    </source>
</evidence>
<organism evidence="9 10">
    <name type="scientific">Magnetofaba australis IT-1</name>
    <dbReference type="NCBI Taxonomy" id="1434232"/>
    <lineage>
        <taxon>Bacteria</taxon>
        <taxon>Pseudomonadati</taxon>
        <taxon>Pseudomonadota</taxon>
        <taxon>Magnetococcia</taxon>
        <taxon>Magnetococcales</taxon>
        <taxon>Magnetococcaceae</taxon>
        <taxon>Magnetofaba</taxon>
    </lineage>
</organism>
<keyword evidence="3 9" id="KW-0808">Transferase</keyword>
<feature type="domain" description="Cytidyltransferase-like" evidence="8">
    <location>
        <begin position="31"/>
        <end position="156"/>
    </location>
</feature>
<dbReference type="PANTHER" id="PTHR46969">
    <property type="entry name" value="BIFUNCTIONAL PROTEIN HLDE"/>
    <property type="match status" value="1"/>
</dbReference>
<protein>
    <submittedName>
        <fullName evidence="9">Putative cytidyltransferase-like protein</fullName>
    </submittedName>
</protein>
<dbReference type="SUPFAM" id="SSF52374">
    <property type="entry name" value="Nucleotidylyl transferase"/>
    <property type="match status" value="1"/>
</dbReference>
<evidence type="ECO:0000259" key="7">
    <source>
        <dbReference type="Pfam" id="PF00294"/>
    </source>
</evidence>
<accession>A0A1Y2K4C0</accession>
<keyword evidence="4" id="KW-0418">Kinase</keyword>
<evidence type="ECO:0000256" key="6">
    <source>
        <dbReference type="ARBA" id="ARBA00023277"/>
    </source>
</evidence>
<keyword evidence="5" id="KW-0511">Multifunctional enzyme</keyword>
<evidence type="ECO:0000313" key="9">
    <source>
        <dbReference type="EMBL" id="OSM04218.1"/>
    </source>
</evidence>
<evidence type="ECO:0000256" key="2">
    <source>
        <dbReference type="ARBA" id="ARBA00003753"/>
    </source>
</evidence>
<reference evidence="9 10" key="1">
    <citation type="journal article" date="2016" name="BMC Genomics">
        <title>Combined genomic and structural analyses of a cultured magnetotactic bacterium reveals its niche adaptation to a dynamic environment.</title>
        <authorList>
            <person name="Araujo A.C."/>
            <person name="Morillo V."/>
            <person name="Cypriano J."/>
            <person name="Teixeira L.C."/>
            <person name="Leao P."/>
            <person name="Lyra S."/>
            <person name="Almeida L.G."/>
            <person name="Bazylinski D.A."/>
            <person name="Vasconcellos A.T."/>
            <person name="Abreu F."/>
            <person name="Lins U."/>
        </authorList>
    </citation>
    <scope>NUCLEOTIDE SEQUENCE [LARGE SCALE GENOMIC DNA]</scope>
    <source>
        <strain evidence="9 10">IT-1</strain>
    </source>
</reference>
<dbReference type="InterPro" id="IPR004821">
    <property type="entry name" value="Cyt_trans-like"/>
</dbReference>
<dbReference type="GO" id="GO:0033785">
    <property type="term" value="F:heptose 7-phosphate kinase activity"/>
    <property type="evidence" value="ECO:0007669"/>
    <property type="project" value="TreeGrafter"/>
</dbReference>
<evidence type="ECO:0000256" key="1">
    <source>
        <dbReference type="ARBA" id="ARBA00002319"/>
    </source>
</evidence>
<proteinExistence type="predicted"/>
<dbReference type="Pfam" id="PF00294">
    <property type="entry name" value="PfkB"/>
    <property type="match status" value="1"/>
</dbReference>
<dbReference type="GO" id="GO:0005829">
    <property type="term" value="C:cytosol"/>
    <property type="evidence" value="ECO:0007669"/>
    <property type="project" value="TreeGrafter"/>
</dbReference>
<evidence type="ECO:0000256" key="5">
    <source>
        <dbReference type="ARBA" id="ARBA00023268"/>
    </source>
</evidence>
<dbReference type="Proteomes" id="UP000194003">
    <property type="component" value="Unassembled WGS sequence"/>
</dbReference>